<comment type="caution">
    <text evidence="9">The sequence shown here is derived from an EMBL/GenBank/DDBJ whole genome shotgun (WGS) entry which is preliminary data.</text>
</comment>
<accession>A0ABV6KWE3</accession>
<keyword evidence="7" id="KW-0249">Electron transport</keyword>
<reference evidence="9 10" key="1">
    <citation type="submission" date="2024-09" db="EMBL/GenBank/DDBJ databases">
        <authorList>
            <person name="Sun Q."/>
            <person name="Mori K."/>
        </authorList>
    </citation>
    <scope>NUCLEOTIDE SEQUENCE [LARGE SCALE GENOMIC DNA]</scope>
    <source>
        <strain evidence="9 10">CGMCC 1.9126</strain>
    </source>
</reference>
<evidence type="ECO:0000313" key="10">
    <source>
        <dbReference type="Proteomes" id="UP001589738"/>
    </source>
</evidence>
<keyword evidence="4" id="KW-0813">Transport</keyword>
<evidence type="ECO:0000256" key="7">
    <source>
        <dbReference type="ARBA" id="ARBA00022982"/>
    </source>
</evidence>
<proteinExistence type="inferred from homology"/>
<evidence type="ECO:0000259" key="8">
    <source>
        <dbReference type="PROSITE" id="PS50902"/>
    </source>
</evidence>
<dbReference type="Gene3D" id="3.40.50.360">
    <property type="match status" value="1"/>
</dbReference>
<dbReference type="PROSITE" id="PS50902">
    <property type="entry name" value="FLAVODOXIN_LIKE"/>
    <property type="match status" value="1"/>
</dbReference>
<organism evidence="9 10">
    <name type="scientific">Robertmurraya beringensis</name>
    <dbReference type="NCBI Taxonomy" id="641660"/>
    <lineage>
        <taxon>Bacteria</taxon>
        <taxon>Bacillati</taxon>
        <taxon>Bacillota</taxon>
        <taxon>Bacilli</taxon>
        <taxon>Bacillales</taxon>
        <taxon>Bacillaceae</taxon>
        <taxon>Robertmurraya</taxon>
    </lineage>
</organism>
<feature type="domain" description="Flavodoxin-like" evidence="8">
    <location>
        <begin position="10"/>
        <end position="147"/>
    </location>
</feature>
<dbReference type="Proteomes" id="UP001589738">
    <property type="component" value="Unassembled WGS sequence"/>
</dbReference>
<name>A0ABV6KWE3_9BACI</name>
<dbReference type="PANTHER" id="PTHR42809">
    <property type="entry name" value="FLAVODOXIN 2"/>
    <property type="match status" value="1"/>
</dbReference>
<dbReference type="RefSeq" id="WP_377058930.1">
    <property type="nucleotide sequence ID" value="NZ_JBHLUU010000123.1"/>
</dbReference>
<dbReference type="EMBL" id="JBHLUU010000123">
    <property type="protein sequence ID" value="MFC0477588.1"/>
    <property type="molecule type" value="Genomic_DNA"/>
</dbReference>
<evidence type="ECO:0000256" key="1">
    <source>
        <dbReference type="ARBA" id="ARBA00001917"/>
    </source>
</evidence>
<evidence type="ECO:0000256" key="4">
    <source>
        <dbReference type="ARBA" id="ARBA00022448"/>
    </source>
</evidence>
<comment type="similarity">
    <text evidence="3">Belongs to the flavodoxin family.</text>
</comment>
<dbReference type="SUPFAM" id="SSF52218">
    <property type="entry name" value="Flavoproteins"/>
    <property type="match status" value="1"/>
</dbReference>
<protein>
    <submittedName>
        <fullName evidence="9">Flavodoxin domain-containing protein</fullName>
    </submittedName>
</protein>
<dbReference type="PANTHER" id="PTHR42809:SF1">
    <property type="entry name" value="FLAVODOXIN 1"/>
    <property type="match status" value="1"/>
</dbReference>
<dbReference type="InterPro" id="IPR029039">
    <property type="entry name" value="Flavoprotein-like_sf"/>
</dbReference>
<keyword evidence="10" id="KW-1185">Reference proteome</keyword>
<dbReference type="InterPro" id="IPR008254">
    <property type="entry name" value="Flavodoxin/NO_synth"/>
</dbReference>
<evidence type="ECO:0000256" key="3">
    <source>
        <dbReference type="ARBA" id="ARBA00005267"/>
    </source>
</evidence>
<keyword evidence="6" id="KW-0288">FMN</keyword>
<dbReference type="Pfam" id="PF00258">
    <property type="entry name" value="Flavodoxin_1"/>
    <property type="match status" value="1"/>
</dbReference>
<evidence type="ECO:0000313" key="9">
    <source>
        <dbReference type="EMBL" id="MFC0477588.1"/>
    </source>
</evidence>
<dbReference type="InterPro" id="IPR050619">
    <property type="entry name" value="Flavodoxin"/>
</dbReference>
<keyword evidence="5" id="KW-0285">Flavoprotein</keyword>
<evidence type="ECO:0000256" key="2">
    <source>
        <dbReference type="ARBA" id="ARBA00003297"/>
    </source>
</evidence>
<sequence length="158" mass="17882">MALTNFKGKVAIVYSSVTGNTEELVRMVASCLQSRSMSTDLFQVEDFLRANMDDYDGLVIGTYTWGNGEIPVEMKPVYQEIERQHVRELATGVVGTGDSFYPSFCGAVDEFRDMLYVQTSLVATLKVELQPQFKDYEKCEKLAELMIEKIQSRTYSTV</sequence>
<gene>
    <name evidence="9" type="ORF">ACFFHF_20560</name>
</gene>
<comment type="function">
    <text evidence="2">Low-potential electron donor to a number of redox enzymes.</text>
</comment>
<evidence type="ECO:0000256" key="6">
    <source>
        <dbReference type="ARBA" id="ARBA00022643"/>
    </source>
</evidence>
<evidence type="ECO:0000256" key="5">
    <source>
        <dbReference type="ARBA" id="ARBA00022630"/>
    </source>
</evidence>
<comment type="cofactor">
    <cofactor evidence="1">
        <name>FMN</name>
        <dbReference type="ChEBI" id="CHEBI:58210"/>
    </cofactor>
</comment>